<keyword evidence="2" id="KW-1185">Reference proteome</keyword>
<dbReference type="EMBL" id="KZ678565">
    <property type="protein sequence ID" value="PSR79464.1"/>
    <property type="molecule type" value="Genomic_DNA"/>
</dbReference>
<name>A0A2T2ZYA0_9PEZI</name>
<accession>A0A2T2ZYA0</accession>
<evidence type="ECO:0000313" key="2">
    <source>
        <dbReference type="Proteomes" id="UP000241462"/>
    </source>
</evidence>
<dbReference type="AlphaFoldDB" id="A0A2T2ZYA0"/>
<dbReference type="InParanoid" id="A0A2T2ZYA0"/>
<proteinExistence type="predicted"/>
<protein>
    <submittedName>
        <fullName evidence="1">Uncharacterized protein</fullName>
    </submittedName>
</protein>
<evidence type="ECO:0000313" key="1">
    <source>
        <dbReference type="EMBL" id="PSR79464.1"/>
    </source>
</evidence>
<gene>
    <name evidence="1" type="ORF">BD289DRAFT_442363</name>
</gene>
<organism evidence="1 2">
    <name type="scientific">Coniella lustricola</name>
    <dbReference type="NCBI Taxonomy" id="2025994"/>
    <lineage>
        <taxon>Eukaryota</taxon>
        <taxon>Fungi</taxon>
        <taxon>Dikarya</taxon>
        <taxon>Ascomycota</taxon>
        <taxon>Pezizomycotina</taxon>
        <taxon>Sordariomycetes</taxon>
        <taxon>Sordariomycetidae</taxon>
        <taxon>Diaporthales</taxon>
        <taxon>Schizoparmaceae</taxon>
        <taxon>Coniella</taxon>
    </lineage>
</organism>
<sequence length="53" mass="6087">MTQDMANDTSYHNMLVCLHDCAWQECLFKMTGCQACPCCHLSKCCGFKNVKYM</sequence>
<reference evidence="1 2" key="1">
    <citation type="journal article" date="2018" name="Mycol. Prog.">
        <title>Coniella lustricola, a new species from submerged detritus.</title>
        <authorList>
            <person name="Raudabaugh D.B."/>
            <person name="Iturriaga T."/>
            <person name="Carver A."/>
            <person name="Mondo S."/>
            <person name="Pangilinan J."/>
            <person name="Lipzen A."/>
            <person name="He G."/>
            <person name="Amirebrahimi M."/>
            <person name="Grigoriev I.V."/>
            <person name="Miller A.N."/>
        </authorList>
    </citation>
    <scope>NUCLEOTIDE SEQUENCE [LARGE SCALE GENOMIC DNA]</scope>
    <source>
        <strain evidence="1 2">B22-T-1</strain>
    </source>
</reference>
<dbReference type="Proteomes" id="UP000241462">
    <property type="component" value="Unassembled WGS sequence"/>
</dbReference>